<keyword evidence="4" id="KW-0630">Potassium</keyword>
<dbReference type="KEGG" id="mhu:Mhun_0638"/>
<keyword evidence="3" id="KW-0633">Potassium transport</keyword>
<keyword evidence="2" id="KW-0813">Transport</keyword>
<accession>Q2FLJ6</accession>
<dbReference type="GO" id="GO:0005886">
    <property type="term" value="C:plasma membrane"/>
    <property type="evidence" value="ECO:0007669"/>
    <property type="project" value="InterPro"/>
</dbReference>
<dbReference type="AlphaFoldDB" id="Q2FLJ6"/>
<dbReference type="OrthoDB" id="27588at2157"/>
<dbReference type="PANTHER" id="PTHR43833:SF5">
    <property type="entry name" value="TRK SYSTEM POTASSIUM UPTAKE PROTEIN TRKA"/>
    <property type="match status" value="1"/>
</dbReference>
<dbReference type="InterPro" id="IPR003148">
    <property type="entry name" value="RCK_N"/>
</dbReference>
<evidence type="ECO:0000256" key="3">
    <source>
        <dbReference type="ARBA" id="ARBA00022538"/>
    </source>
</evidence>
<dbReference type="Gene3D" id="3.40.50.720">
    <property type="entry name" value="NAD(P)-binding Rossmann-like Domain"/>
    <property type="match status" value="1"/>
</dbReference>
<evidence type="ECO:0000256" key="4">
    <source>
        <dbReference type="ARBA" id="ARBA00022958"/>
    </source>
</evidence>
<organism evidence="9 10">
    <name type="scientific">Methanospirillum hungatei JF-1 (strain ATCC 27890 / DSM 864 / NBRC 100397 / JF-1)</name>
    <dbReference type="NCBI Taxonomy" id="323259"/>
    <lineage>
        <taxon>Archaea</taxon>
        <taxon>Methanobacteriati</taxon>
        <taxon>Methanobacteriota</taxon>
        <taxon>Stenosarchaea group</taxon>
        <taxon>Methanomicrobia</taxon>
        <taxon>Methanomicrobiales</taxon>
        <taxon>Methanospirillaceae</taxon>
        <taxon>Methanospirillum</taxon>
    </lineage>
</organism>
<dbReference type="InterPro" id="IPR036291">
    <property type="entry name" value="NAD(P)-bd_dom_sf"/>
</dbReference>
<reference evidence="10" key="1">
    <citation type="journal article" date="2016" name="Stand. Genomic Sci.">
        <title>Complete genome sequence of Methanospirillum hungatei type strain JF1.</title>
        <authorList>
            <person name="Gunsalus R.P."/>
            <person name="Cook L.E."/>
            <person name="Crable B."/>
            <person name="Rohlin L."/>
            <person name="McDonald E."/>
            <person name="Mouttaki H."/>
            <person name="Sieber J.R."/>
            <person name="Poweleit N."/>
            <person name="Zhou H."/>
            <person name="Lapidus A.L."/>
            <person name="Daligault H.E."/>
            <person name="Land M."/>
            <person name="Gilna P."/>
            <person name="Ivanova N."/>
            <person name="Kyrpides N."/>
            <person name="Culley D.E."/>
            <person name="McInerney M.J."/>
        </authorList>
    </citation>
    <scope>NUCLEOTIDE SEQUENCE [LARGE SCALE GENOMIC DNA]</scope>
    <source>
        <strain evidence="10">ATCC 27890 / DSM 864 / NBRC 100397 / JF-1</strain>
    </source>
</reference>
<dbReference type="Proteomes" id="UP000001941">
    <property type="component" value="Chromosome"/>
</dbReference>
<dbReference type="GeneID" id="3923090"/>
<keyword evidence="5" id="KW-0520">NAD</keyword>
<dbReference type="EMBL" id="CP000254">
    <property type="protein sequence ID" value="ABD40394.1"/>
    <property type="molecule type" value="Genomic_DNA"/>
</dbReference>
<dbReference type="InterPro" id="IPR006037">
    <property type="entry name" value="RCK_C"/>
</dbReference>
<dbReference type="RefSeq" id="WP_011447678.1">
    <property type="nucleotide sequence ID" value="NC_007796.1"/>
</dbReference>
<dbReference type="PROSITE" id="PS51202">
    <property type="entry name" value="RCK_C"/>
    <property type="match status" value="1"/>
</dbReference>
<evidence type="ECO:0000259" key="7">
    <source>
        <dbReference type="PROSITE" id="PS51201"/>
    </source>
</evidence>
<keyword evidence="6" id="KW-0406">Ion transport</keyword>
<evidence type="ECO:0000259" key="8">
    <source>
        <dbReference type="PROSITE" id="PS51202"/>
    </source>
</evidence>
<dbReference type="SUPFAM" id="SSF51735">
    <property type="entry name" value="NAD(P)-binding Rossmann-fold domains"/>
    <property type="match status" value="1"/>
</dbReference>
<protein>
    <submittedName>
        <fullName evidence="9">TrkA-N</fullName>
    </submittedName>
</protein>
<dbReference type="TCDB" id="3.A.3.1.8">
    <property type="family name" value="the p-type atpase (p-atpase) superfamily"/>
</dbReference>
<evidence type="ECO:0000313" key="9">
    <source>
        <dbReference type="EMBL" id="ABD40394.1"/>
    </source>
</evidence>
<dbReference type="HOGENOM" id="CLU_046525_2_0_2"/>
<evidence type="ECO:0000313" key="10">
    <source>
        <dbReference type="Proteomes" id="UP000001941"/>
    </source>
</evidence>
<dbReference type="GO" id="GO:0015079">
    <property type="term" value="F:potassium ion transmembrane transporter activity"/>
    <property type="evidence" value="ECO:0007669"/>
    <property type="project" value="InterPro"/>
</dbReference>
<dbReference type="Pfam" id="PF02080">
    <property type="entry name" value="TrkA_C"/>
    <property type="match status" value="1"/>
</dbReference>
<dbReference type="STRING" id="323259.Mhun_0638"/>
<dbReference type="PANTHER" id="PTHR43833">
    <property type="entry name" value="POTASSIUM CHANNEL PROTEIN 2-RELATED-RELATED"/>
    <property type="match status" value="1"/>
</dbReference>
<dbReference type="InParanoid" id="Q2FLJ6"/>
<evidence type="ECO:0000256" key="1">
    <source>
        <dbReference type="ARBA" id="ARBA00003660"/>
    </source>
</evidence>
<keyword evidence="10" id="KW-1185">Reference proteome</keyword>
<dbReference type="SUPFAM" id="SSF116726">
    <property type="entry name" value="TrkA C-terminal domain-like"/>
    <property type="match status" value="1"/>
</dbReference>
<dbReference type="Pfam" id="PF02254">
    <property type="entry name" value="TrkA_N"/>
    <property type="match status" value="1"/>
</dbReference>
<dbReference type="PROSITE" id="PS51201">
    <property type="entry name" value="RCK_N"/>
    <property type="match status" value="1"/>
</dbReference>
<feature type="domain" description="RCK N-terminal" evidence="7">
    <location>
        <begin position="2"/>
        <end position="121"/>
    </location>
</feature>
<dbReference type="Gene3D" id="3.30.70.1450">
    <property type="entry name" value="Regulator of K+ conductance, C-terminal domain"/>
    <property type="match status" value="1"/>
</dbReference>
<dbReference type="PRINTS" id="PR00335">
    <property type="entry name" value="KUPTAKETRKA"/>
</dbReference>
<dbReference type="InterPro" id="IPR050721">
    <property type="entry name" value="Trk_Ktr_HKT_K-transport"/>
</dbReference>
<sequence length="225" mass="24441">MSLSVLIAGGGKVGTYLAKILISNGNIVTILEGAPEDYHKLEQEFQEGHLVKGDPTDPQALIAAGIKNVNVVAAVTRHDEMNLVIASLAKFEFRVKRTIARVNIPKNAWLFTREMGVDVMVNQADLMAHLIAREMTVGDMMTMLKLRTGEYSLVEHIVTSGSAASGKAIKDLHLPQECVLSAIIRDHKLVIPRGNIVLHPGDEVLTVAHESVTAQVRQVLQDPSG</sequence>
<name>Q2FLJ6_METHJ</name>
<dbReference type="EnsemblBacteria" id="ABD40394">
    <property type="protein sequence ID" value="ABD40394"/>
    <property type="gene ID" value="Mhun_0638"/>
</dbReference>
<comment type="function">
    <text evidence="1">Part of a potassium transport system.</text>
</comment>
<proteinExistence type="predicted"/>
<gene>
    <name evidence="9" type="ordered locus">Mhun_0638</name>
</gene>
<dbReference type="InterPro" id="IPR006036">
    <property type="entry name" value="K_uptake_TrkA"/>
</dbReference>
<dbReference type="InterPro" id="IPR036721">
    <property type="entry name" value="RCK_C_sf"/>
</dbReference>
<dbReference type="eggNOG" id="arCOG01957">
    <property type="taxonomic scope" value="Archaea"/>
</dbReference>
<evidence type="ECO:0000256" key="6">
    <source>
        <dbReference type="ARBA" id="ARBA00023065"/>
    </source>
</evidence>
<evidence type="ECO:0000256" key="2">
    <source>
        <dbReference type="ARBA" id="ARBA00022448"/>
    </source>
</evidence>
<feature type="domain" description="RCK C-terminal" evidence="8">
    <location>
        <begin position="141"/>
        <end position="222"/>
    </location>
</feature>
<evidence type="ECO:0000256" key="5">
    <source>
        <dbReference type="ARBA" id="ARBA00023027"/>
    </source>
</evidence>